<dbReference type="Gene3D" id="1.10.10.10">
    <property type="entry name" value="Winged helix-like DNA-binding domain superfamily/Winged helix DNA-binding domain"/>
    <property type="match status" value="1"/>
</dbReference>
<dbReference type="PANTHER" id="PTHR40068:SF1">
    <property type="entry name" value="TRANSCRIPTION REPRESSOR NIAR-RELATED"/>
    <property type="match status" value="1"/>
</dbReference>
<dbReference type="EMBL" id="DVJP01000018">
    <property type="protein sequence ID" value="HIS75574.1"/>
    <property type="molecule type" value="Genomic_DNA"/>
</dbReference>
<dbReference type="SUPFAM" id="SSF46785">
    <property type="entry name" value="Winged helix' DNA-binding domain"/>
    <property type="match status" value="1"/>
</dbReference>
<dbReference type="InterPro" id="IPR013196">
    <property type="entry name" value="HTH_11"/>
</dbReference>
<evidence type="ECO:0000259" key="2">
    <source>
        <dbReference type="Pfam" id="PF02829"/>
    </source>
</evidence>
<dbReference type="AlphaFoldDB" id="A0A9D1FKV4"/>
<dbReference type="PANTHER" id="PTHR40068">
    <property type="entry name" value="TRANSCRIPTION REPRESSOR NIAR-RELATED"/>
    <property type="match status" value="1"/>
</dbReference>
<evidence type="ECO:0000313" key="5">
    <source>
        <dbReference type="Proteomes" id="UP000824002"/>
    </source>
</evidence>
<accession>A0A9D1FKV4</accession>
<reference evidence="4" key="2">
    <citation type="journal article" date="2021" name="PeerJ">
        <title>Extensive microbial diversity within the chicken gut microbiome revealed by metagenomics and culture.</title>
        <authorList>
            <person name="Gilroy R."/>
            <person name="Ravi A."/>
            <person name="Getino M."/>
            <person name="Pursley I."/>
            <person name="Horton D.L."/>
            <person name="Alikhan N.F."/>
            <person name="Baker D."/>
            <person name="Gharbi K."/>
            <person name="Hall N."/>
            <person name="Watson M."/>
            <person name="Adriaenssens E.M."/>
            <person name="Foster-Nyarko E."/>
            <person name="Jarju S."/>
            <person name="Secka A."/>
            <person name="Antonio M."/>
            <person name="Oren A."/>
            <person name="Chaudhuri R.R."/>
            <person name="La Ragione R."/>
            <person name="Hildebrand F."/>
            <person name="Pallen M.J."/>
        </authorList>
    </citation>
    <scope>NUCLEOTIDE SEQUENCE</scope>
    <source>
        <strain evidence="4">CHK199-13235</strain>
    </source>
</reference>
<dbReference type="Pfam" id="PF02829">
    <property type="entry name" value="3H"/>
    <property type="match status" value="1"/>
</dbReference>
<evidence type="ECO:0000313" key="4">
    <source>
        <dbReference type="EMBL" id="HIS75574.1"/>
    </source>
</evidence>
<feature type="binding site" evidence="1">
    <location>
        <position position="146"/>
    </location>
    <ligand>
        <name>Ni(2+)</name>
        <dbReference type="ChEBI" id="CHEBI:49786"/>
    </ligand>
</feature>
<dbReference type="PIRSF" id="PIRSF037847">
    <property type="entry name" value="NiaR"/>
    <property type="match status" value="1"/>
</dbReference>
<sequence length="174" mass="19173">MDAAQRRENILRILRESGEPVSASAIAAKVHVSRQIVVGDVALLRASGAEIQATPRGYLLQGTAGDAEGRTLYTIACCHDREHLAEELYTVVDNGGALLDVIVEHPVYGQIAGKLHIFSRYDANVFLDKLAKNNAEPLCNLTGNLHLHTLACRTEGEYQRILEELDKKGFLLRR</sequence>
<feature type="binding site" evidence="1">
    <location>
        <position position="148"/>
    </location>
    <ligand>
        <name>Ni(2+)</name>
        <dbReference type="ChEBI" id="CHEBI:49786"/>
    </ligand>
</feature>
<name>A0A9D1FKV4_9FIRM</name>
<organism evidence="4 5">
    <name type="scientific">Candidatus Merdivicinus excrementipullorum</name>
    <dbReference type="NCBI Taxonomy" id="2840867"/>
    <lineage>
        <taxon>Bacteria</taxon>
        <taxon>Bacillati</taxon>
        <taxon>Bacillota</taxon>
        <taxon>Clostridia</taxon>
        <taxon>Eubacteriales</taxon>
        <taxon>Oscillospiraceae</taxon>
        <taxon>Oscillospiraceae incertae sedis</taxon>
        <taxon>Candidatus Merdivicinus</taxon>
    </lineage>
</organism>
<comment type="caution">
    <text evidence="4">The sequence shown here is derived from an EMBL/GenBank/DDBJ whole genome shotgun (WGS) entry which is preliminary data.</text>
</comment>
<evidence type="ECO:0000256" key="1">
    <source>
        <dbReference type="PIRSR" id="PIRSR037847-1"/>
    </source>
</evidence>
<dbReference type="GO" id="GO:0046872">
    <property type="term" value="F:metal ion binding"/>
    <property type="evidence" value="ECO:0007669"/>
    <property type="project" value="UniProtKB-KW"/>
</dbReference>
<dbReference type="Gene3D" id="3.30.1340.20">
    <property type="entry name" value="3H domain"/>
    <property type="match status" value="1"/>
</dbReference>
<proteinExistence type="predicted"/>
<feature type="binding site" evidence="1">
    <location>
        <position position="79"/>
    </location>
    <ligand>
        <name>Ni(2+)</name>
        <dbReference type="ChEBI" id="CHEBI:49786"/>
    </ligand>
</feature>
<dbReference type="InterPro" id="IPR035922">
    <property type="entry name" value="3H_dom_sf"/>
</dbReference>
<reference evidence="4" key="1">
    <citation type="submission" date="2020-10" db="EMBL/GenBank/DDBJ databases">
        <authorList>
            <person name="Gilroy R."/>
        </authorList>
    </citation>
    <scope>NUCLEOTIDE SEQUENCE</scope>
    <source>
        <strain evidence="4">CHK199-13235</strain>
    </source>
</reference>
<protein>
    <submittedName>
        <fullName evidence="4">Transcription repressor NadR</fullName>
    </submittedName>
</protein>
<keyword evidence="1" id="KW-0479">Metal-binding</keyword>
<gene>
    <name evidence="4" type="ORF">IAB51_02080</name>
</gene>
<dbReference type="Pfam" id="PF08279">
    <property type="entry name" value="HTH_11"/>
    <property type="match status" value="1"/>
</dbReference>
<dbReference type="InterPro" id="IPR036388">
    <property type="entry name" value="WH-like_DNA-bd_sf"/>
</dbReference>
<dbReference type="InterPro" id="IPR036390">
    <property type="entry name" value="WH_DNA-bd_sf"/>
</dbReference>
<dbReference type="SUPFAM" id="SSF75500">
    <property type="entry name" value="Putative transcriptional regulator TM1602, C-terminal domain"/>
    <property type="match status" value="1"/>
</dbReference>
<feature type="domain" description="Helix-turn-helix type 11" evidence="3">
    <location>
        <begin position="6"/>
        <end position="58"/>
    </location>
</feature>
<feature type="domain" description="3H" evidence="2">
    <location>
        <begin position="75"/>
        <end position="171"/>
    </location>
</feature>
<feature type="binding site" evidence="1">
    <location>
        <position position="87"/>
    </location>
    <ligand>
        <name>Ni(2+)</name>
        <dbReference type="ChEBI" id="CHEBI:49786"/>
    </ligand>
</feature>
<dbReference type="InterPro" id="IPR004173">
    <property type="entry name" value="3H_domain"/>
</dbReference>
<dbReference type="Proteomes" id="UP000824002">
    <property type="component" value="Unassembled WGS sequence"/>
</dbReference>
<evidence type="ECO:0000259" key="3">
    <source>
        <dbReference type="Pfam" id="PF08279"/>
    </source>
</evidence>
<dbReference type="InterPro" id="IPR026043">
    <property type="entry name" value="NadR"/>
</dbReference>
<keyword evidence="1" id="KW-0533">Nickel</keyword>